<keyword evidence="1" id="KW-1133">Transmembrane helix</keyword>
<feature type="transmembrane region" description="Helical" evidence="1">
    <location>
        <begin position="71"/>
        <end position="92"/>
    </location>
</feature>
<protein>
    <submittedName>
        <fullName evidence="2">Uncharacterized protein</fullName>
    </submittedName>
</protein>
<dbReference type="EMBL" id="GGFL01008715">
    <property type="protein sequence ID" value="MBW72893.1"/>
    <property type="molecule type" value="Transcribed_RNA"/>
</dbReference>
<feature type="transmembrane region" description="Helical" evidence="1">
    <location>
        <begin position="31"/>
        <end position="59"/>
    </location>
</feature>
<name>A0A2M4D5R3_ANODA</name>
<sequence length="151" mass="16183">MMSLHLSTTSCSGWSLFISTARSTTVMMKIAIGIFLVMVMLLIRPAIGTISGVLLLLLWQQCADGRGIAGRSVSFSATLPLLTVSMLMEWWLTTVVELLPFTARCSITADTSFAIIPSDISVVVLLTETAATSGLDSSSAYATMLLMLLSR</sequence>
<evidence type="ECO:0000313" key="2">
    <source>
        <dbReference type="EMBL" id="MBW72893.1"/>
    </source>
</evidence>
<dbReference type="AlphaFoldDB" id="A0A2M4D5R3"/>
<proteinExistence type="predicted"/>
<evidence type="ECO:0000256" key="1">
    <source>
        <dbReference type="SAM" id="Phobius"/>
    </source>
</evidence>
<reference evidence="2" key="1">
    <citation type="submission" date="2018-01" db="EMBL/GenBank/DDBJ databases">
        <title>An insight into the sialome of Amazonian anophelines.</title>
        <authorList>
            <person name="Ribeiro J.M."/>
            <person name="Scarpassa V."/>
            <person name="Calvo E."/>
        </authorList>
    </citation>
    <scope>NUCLEOTIDE SEQUENCE</scope>
</reference>
<keyword evidence="1" id="KW-0812">Transmembrane</keyword>
<organism evidence="2">
    <name type="scientific">Anopheles darlingi</name>
    <name type="common">Mosquito</name>
    <dbReference type="NCBI Taxonomy" id="43151"/>
    <lineage>
        <taxon>Eukaryota</taxon>
        <taxon>Metazoa</taxon>
        <taxon>Ecdysozoa</taxon>
        <taxon>Arthropoda</taxon>
        <taxon>Hexapoda</taxon>
        <taxon>Insecta</taxon>
        <taxon>Pterygota</taxon>
        <taxon>Neoptera</taxon>
        <taxon>Endopterygota</taxon>
        <taxon>Diptera</taxon>
        <taxon>Nematocera</taxon>
        <taxon>Culicoidea</taxon>
        <taxon>Culicidae</taxon>
        <taxon>Anophelinae</taxon>
        <taxon>Anopheles</taxon>
    </lineage>
</organism>
<keyword evidence="1" id="KW-0472">Membrane</keyword>
<accession>A0A2M4D5R3</accession>